<dbReference type="Proteomes" id="UP000001982">
    <property type="component" value="Chromosome"/>
</dbReference>
<dbReference type="EC" id="7.-.-.-" evidence="6"/>
<dbReference type="NCBIfam" id="TIGR01947">
    <property type="entry name" value="rnfG"/>
    <property type="match status" value="1"/>
</dbReference>
<proteinExistence type="inferred from homology"/>
<dbReference type="OrthoDB" id="9784165at2"/>
<evidence type="ECO:0000256" key="2">
    <source>
        <dbReference type="ARBA" id="ARBA00022553"/>
    </source>
</evidence>
<dbReference type="PIRSF" id="PIRSF006091">
    <property type="entry name" value="E_trnsport_RnfG"/>
    <property type="match status" value="1"/>
</dbReference>
<dbReference type="SMART" id="SM00900">
    <property type="entry name" value="FMN_bind"/>
    <property type="match status" value="1"/>
</dbReference>
<keyword evidence="5 6" id="KW-0249">Electron transport</keyword>
<dbReference type="STRING" id="318161.Sden_1867"/>
<feature type="signal peptide" evidence="7">
    <location>
        <begin position="1"/>
        <end position="32"/>
    </location>
</feature>
<keyword evidence="6" id="KW-1133">Transmembrane helix</keyword>
<dbReference type="InterPro" id="IPR007329">
    <property type="entry name" value="FMN-bd"/>
</dbReference>
<dbReference type="EMBL" id="CP000302">
    <property type="protein sequence ID" value="ABE55150.1"/>
    <property type="molecule type" value="Genomic_DNA"/>
</dbReference>
<accession>Q12N26</accession>
<comment type="similarity">
    <text evidence="6">Belongs to the RnfG family.</text>
</comment>
<dbReference type="DNASU" id="4018355"/>
<comment type="function">
    <text evidence="6">Part of a membrane-bound complex that couples electron transfer with translocation of ions across the membrane.</text>
</comment>
<evidence type="ECO:0000256" key="6">
    <source>
        <dbReference type="HAMAP-Rule" id="MF_00479"/>
    </source>
</evidence>
<dbReference type="AlphaFoldDB" id="Q12N26"/>
<evidence type="ECO:0000256" key="5">
    <source>
        <dbReference type="ARBA" id="ARBA00022982"/>
    </source>
</evidence>
<gene>
    <name evidence="6" type="primary">rnfG</name>
    <name evidence="9" type="ordered locus">Sden_1867</name>
</gene>
<keyword evidence="6" id="KW-1003">Cell membrane</keyword>
<evidence type="ECO:0000256" key="3">
    <source>
        <dbReference type="ARBA" id="ARBA00022630"/>
    </source>
</evidence>
<dbReference type="NCBIfam" id="NF002519">
    <property type="entry name" value="PRK01908.1"/>
    <property type="match status" value="1"/>
</dbReference>
<evidence type="ECO:0000256" key="1">
    <source>
        <dbReference type="ARBA" id="ARBA00022448"/>
    </source>
</evidence>
<dbReference type="Pfam" id="PF04205">
    <property type="entry name" value="FMN_bind"/>
    <property type="match status" value="1"/>
</dbReference>
<comment type="cofactor">
    <cofactor evidence="6">
        <name>FMN</name>
        <dbReference type="ChEBI" id="CHEBI:58210"/>
    </cofactor>
</comment>
<keyword evidence="6" id="KW-0472">Membrane</keyword>
<dbReference type="InterPro" id="IPR010209">
    <property type="entry name" value="Ion_transpt_RnfG/RsxG"/>
</dbReference>
<keyword evidence="1 6" id="KW-0813">Transport</keyword>
<feature type="chain" id="PRO_5004181542" description="Ion-translocating oxidoreductase complex subunit G" evidence="7">
    <location>
        <begin position="33"/>
        <end position="217"/>
    </location>
</feature>
<protein>
    <recommendedName>
        <fullName evidence="6">Ion-translocating oxidoreductase complex subunit G</fullName>
        <ecNumber evidence="6">7.-.-.-</ecNumber>
    </recommendedName>
    <alternativeName>
        <fullName evidence="6">Rnf electron transport complex subunit G</fullName>
    </alternativeName>
</protein>
<keyword evidence="10" id="KW-1185">Reference proteome</keyword>
<keyword evidence="4 6" id="KW-0288">FMN</keyword>
<comment type="subcellular location">
    <subcellularLocation>
        <location evidence="6">Cell inner membrane</location>
        <topology evidence="6">Single-pass membrane protein</topology>
    </subcellularLocation>
</comment>
<evidence type="ECO:0000313" key="10">
    <source>
        <dbReference type="Proteomes" id="UP000001982"/>
    </source>
</evidence>
<dbReference type="PANTHER" id="PTHR36118:SF1">
    <property type="entry name" value="ION-TRANSLOCATING OXIDOREDUCTASE COMPLEX SUBUNIT G"/>
    <property type="match status" value="1"/>
</dbReference>
<evidence type="ECO:0000256" key="7">
    <source>
        <dbReference type="SAM" id="SignalP"/>
    </source>
</evidence>
<keyword evidence="6" id="KW-0997">Cell inner membrane</keyword>
<dbReference type="GO" id="GO:0005886">
    <property type="term" value="C:plasma membrane"/>
    <property type="evidence" value="ECO:0007669"/>
    <property type="project" value="UniProtKB-SubCell"/>
</dbReference>
<organism evidence="9 10">
    <name type="scientific">Shewanella denitrificans (strain OS217 / ATCC BAA-1090 / DSM 15013)</name>
    <dbReference type="NCBI Taxonomy" id="318161"/>
    <lineage>
        <taxon>Bacteria</taxon>
        <taxon>Pseudomonadati</taxon>
        <taxon>Pseudomonadota</taxon>
        <taxon>Gammaproteobacteria</taxon>
        <taxon>Alteromonadales</taxon>
        <taxon>Shewanellaceae</taxon>
        <taxon>Shewanella</taxon>
    </lineage>
</organism>
<keyword evidence="6" id="KW-0812">Transmembrane</keyword>
<dbReference type="GO" id="GO:0009055">
    <property type="term" value="F:electron transfer activity"/>
    <property type="evidence" value="ECO:0007669"/>
    <property type="project" value="InterPro"/>
</dbReference>
<dbReference type="KEGG" id="sdn:Sden_1867"/>
<keyword evidence="6" id="KW-1278">Translocase</keyword>
<dbReference type="HAMAP" id="MF_00479">
    <property type="entry name" value="RsxG_RnfG"/>
    <property type="match status" value="1"/>
</dbReference>
<keyword evidence="7" id="KW-0732">Signal</keyword>
<evidence type="ECO:0000256" key="4">
    <source>
        <dbReference type="ARBA" id="ARBA00022643"/>
    </source>
</evidence>
<sequence>MPLFNKRLVNNPISKNAALLAIFALCCTGFVAVVNSLTADTIAEQQKMYLDSVLEQLVPHKMEDDNLSQRCILVTSPELGSKAPLSAYLLERDNVLEAIAIEAVAPDGYNGEIKLILAVDEHNTLLGVRTLSHQETPGLGDKIELRKSSWVLNFAGKAFSADDKSWKVKKDGGQFDQFTGATITPRAYVKAIAKALSFVEQHRQSLIKSHNPCGGEL</sequence>
<feature type="modified residue" description="FMN phosphoryl threonine" evidence="6">
    <location>
        <position position="182"/>
    </location>
</feature>
<reference evidence="9 10" key="1">
    <citation type="submission" date="2006-03" db="EMBL/GenBank/DDBJ databases">
        <title>Complete sequence of Shewanella denitrificans OS217.</title>
        <authorList>
            <consortium name="US DOE Joint Genome Institute"/>
            <person name="Copeland A."/>
            <person name="Lucas S."/>
            <person name="Lapidus A."/>
            <person name="Barry K."/>
            <person name="Detter J.C."/>
            <person name="Glavina del Rio T."/>
            <person name="Hammon N."/>
            <person name="Israni S."/>
            <person name="Dalin E."/>
            <person name="Tice H."/>
            <person name="Pitluck S."/>
            <person name="Brettin T."/>
            <person name="Bruce D."/>
            <person name="Han C."/>
            <person name="Tapia R."/>
            <person name="Gilna P."/>
            <person name="Kiss H."/>
            <person name="Schmutz J."/>
            <person name="Larimer F."/>
            <person name="Land M."/>
            <person name="Hauser L."/>
            <person name="Kyrpides N."/>
            <person name="Lykidis A."/>
            <person name="Richardson P."/>
        </authorList>
    </citation>
    <scope>NUCLEOTIDE SEQUENCE [LARGE SCALE GENOMIC DNA]</scope>
    <source>
        <strain evidence="10">OS217 / ATCC BAA-1090 / DSM 15013</strain>
    </source>
</reference>
<name>Q12N26_SHEDO</name>
<feature type="domain" description="FMN-binding" evidence="8">
    <location>
        <begin position="108"/>
        <end position="199"/>
    </location>
</feature>
<dbReference type="GO" id="GO:0010181">
    <property type="term" value="F:FMN binding"/>
    <property type="evidence" value="ECO:0007669"/>
    <property type="project" value="InterPro"/>
</dbReference>
<dbReference type="GO" id="GO:0022900">
    <property type="term" value="P:electron transport chain"/>
    <property type="evidence" value="ECO:0007669"/>
    <property type="project" value="UniProtKB-UniRule"/>
</dbReference>
<dbReference type="PANTHER" id="PTHR36118">
    <property type="entry name" value="ION-TRANSLOCATING OXIDOREDUCTASE COMPLEX SUBUNIT G"/>
    <property type="match status" value="1"/>
</dbReference>
<comment type="subunit">
    <text evidence="6">The complex is composed of six subunits: RnfA, RnfB, RnfC, RnfD, RnfE and RnfG.</text>
</comment>
<evidence type="ECO:0000313" key="9">
    <source>
        <dbReference type="EMBL" id="ABE55150.1"/>
    </source>
</evidence>
<keyword evidence="2 6" id="KW-0597">Phosphoprotein</keyword>
<keyword evidence="3 6" id="KW-0285">Flavoprotein</keyword>
<dbReference type="eggNOG" id="COG4659">
    <property type="taxonomic scope" value="Bacteria"/>
</dbReference>
<dbReference type="HOGENOM" id="CLU_077882_1_0_6"/>
<evidence type="ECO:0000259" key="8">
    <source>
        <dbReference type="SMART" id="SM00900"/>
    </source>
</evidence>